<evidence type="ECO:0000256" key="7">
    <source>
        <dbReference type="ARBA" id="ARBA00048743"/>
    </source>
</evidence>
<keyword evidence="4 8" id="KW-0547">Nucleotide-binding</keyword>
<dbReference type="GO" id="GO:0005829">
    <property type="term" value="C:cytosol"/>
    <property type="evidence" value="ECO:0007669"/>
    <property type="project" value="TreeGrafter"/>
</dbReference>
<dbReference type="InterPro" id="IPR039430">
    <property type="entry name" value="Thymidylate_kin-like_dom"/>
</dbReference>
<organism evidence="10 11">
    <name type="scientific">Candidatus Sungbacteria bacterium RIFCSPHIGHO2_02_FULL_47_11</name>
    <dbReference type="NCBI Taxonomy" id="1802270"/>
    <lineage>
        <taxon>Bacteria</taxon>
        <taxon>Candidatus Sungiibacteriota</taxon>
    </lineage>
</organism>
<evidence type="ECO:0000256" key="4">
    <source>
        <dbReference type="ARBA" id="ARBA00022741"/>
    </source>
</evidence>
<dbReference type="GO" id="GO:0005524">
    <property type="term" value="F:ATP binding"/>
    <property type="evidence" value="ECO:0007669"/>
    <property type="project" value="UniProtKB-UniRule"/>
</dbReference>
<protein>
    <recommendedName>
        <fullName evidence="8">Thymidylate kinase</fullName>
        <ecNumber evidence="8">2.7.4.9</ecNumber>
    </recommendedName>
    <alternativeName>
        <fullName evidence="8">dTMP kinase</fullName>
    </alternativeName>
</protein>
<dbReference type="GO" id="GO:0006233">
    <property type="term" value="P:dTDP biosynthetic process"/>
    <property type="evidence" value="ECO:0007669"/>
    <property type="project" value="InterPro"/>
</dbReference>
<evidence type="ECO:0000256" key="1">
    <source>
        <dbReference type="ARBA" id="ARBA00009776"/>
    </source>
</evidence>
<evidence type="ECO:0000313" key="10">
    <source>
        <dbReference type="EMBL" id="OHA00952.1"/>
    </source>
</evidence>
<gene>
    <name evidence="8" type="primary">tmk</name>
    <name evidence="10" type="ORF">A3C07_00935</name>
</gene>
<dbReference type="InterPro" id="IPR018094">
    <property type="entry name" value="Thymidylate_kinase"/>
</dbReference>
<comment type="function">
    <text evidence="8">Phosphorylation of dTMP to form dTDP in both de novo and salvage pathways of dTTP synthesis.</text>
</comment>
<dbReference type="PANTHER" id="PTHR10344:SF4">
    <property type="entry name" value="UMP-CMP KINASE 2, MITOCHONDRIAL"/>
    <property type="match status" value="1"/>
</dbReference>
<evidence type="ECO:0000256" key="8">
    <source>
        <dbReference type="HAMAP-Rule" id="MF_00165"/>
    </source>
</evidence>
<evidence type="ECO:0000313" key="11">
    <source>
        <dbReference type="Proteomes" id="UP000179023"/>
    </source>
</evidence>
<evidence type="ECO:0000256" key="3">
    <source>
        <dbReference type="ARBA" id="ARBA00022727"/>
    </source>
</evidence>
<sequence length="227" mass="26355">MKEKRGKLIVLEGTDGSGKKTQTKLLIERLQKEGYRIATISFPQYGEKSAGPVEEWLVGKYGDIKNVDPRVVSIFFAVDRFDAARTIRSALDKGMITVLDRYVDSNAGHQGGKIKNEKERKVFFRWLYDMEYRIFGIPRPDIVLVLHIPIDFTQKLVRQRQQKLRFPGTLEHDTDREYQKNSERSYLVLVKQSPETHRMVECVSGEKLLAPRVIHEKIWKIIKPALL</sequence>
<dbReference type="CDD" id="cd01672">
    <property type="entry name" value="TMPK"/>
    <property type="match status" value="1"/>
</dbReference>
<dbReference type="GO" id="GO:0006227">
    <property type="term" value="P:dUDP biosynthetic process"/>
    <property type="evidence" value="ECO:0007669"/>
    <property type="project" value="TreeGrafter"/>
</dbReference>
<dbReference type="Gene3D" id="3.40.50.300">
    <property type="entry name" value="P-loop containing nucleotide triphosphate hydrolases"/>
    <property type="match status" value="1"/>
</dbReference>
<evidence type="ECO:0000256" key="6">
    <source>
        <dbReference type="ARBA" id="ARBA00022840"/>
    </source>
</evidence>
<evidence type="ECO:0000256" key="2">
    <source>
        <dbReference type="ARBA" id="ARBA00022679"/>
    </source>
</evidence>
<evidence type="ECO:0000259" key="9">
    <source>
        <dbReference type="Pfam" id="PF02223"/>
    </source>
</evidence>
<keyword evidence="2 8" id="KW-0808">Transferase</keyword>
<dbReference type="HAMAP" id="MF_00165">
    <property type="entry name" value="Thymidylate_kinase"/>
    <property type="match status" value="1"/>
</dbReference>
<dbReference type="SUPFAM" id="SSF52540">
    <property type="entry name" value="P-loop containing nucleoside triphosphate hydrolases"/>
    <property type="match status" value="1"/>
</dbReference>
<dbReference type="PANTHER" id="PTHR10344">
    <property type="entry name" value="THYMIDYLATE KINASE"/>
    <property type="match status" value="1"/>
</dbReference>
<dbReference type="EC" id="2.7.4.9" evidence="8"/>
<accession>A0A1G2KQS4</accession>
<reference evidence="10 11" key="1">
    <citation type="journal article" date="2016" name="Nat. Commun.">
        <title>Thousands of microbial genomes shed light on interconnected biogeochemical processes in an aquifer system.</title>
        <authorList>
            <person name="Anantharaman K."/>
            <person name="Brown C.T."/>
            <person name="Hug L.A."/>
            <person name="Sharon I."/>
            <person name="Castelle C.J."/>
            <person name="Probst A.J."/>
            <person name="Thomas B.C."/>
            <person name="Singh A."/>
            <person name="Wilkins M.J."/>
            <person name="Karaoz U."/>
            <person name="Brodie E.L."/>
            <person name="Williams K.H."/>
            <person name="Hubbard S.S."/>
            <person name="Banfield J.F."/>
        </authorList>
    </citation>
    <scope>NUCLEOTIDE SEQUENCE [LARGE SCALE GENOMIC DNA]</scope>
</reference>
<dbReference type="Proteomes" id="UP000179023">
    <property type="component" value="Unassembled WGS sequence"/>
</dbReference>
<name>A0A1G2KQS4_9BACT</name>
<dbReference type="InterPro" id="IPR027417">
    <property type="entry name" value="P-loop_NTPase"/>
</dbReference>
<dbReference type="AlphaFoldDB" id="A0A1G2KQS4"/>
<comment type="caution">
    <text evidence="8">Lacks conserved residue(s) required for the propagation of feature annotation.</text>
</comment>
<dbReference type="Pfam" id="PF02223">
    <property type="entry name" value="Thymidylate_kin"/>
    <property type="match status" value="1"/>
</dbReference>
<keyword evidence="5 8" id="KW-0418">Kinase</keyword>
<comment type="caution">
    <text evidence="10">The sequence shown here is derived from an EMBL/GenBank/DDBJ whole genome shotgun (WGS) entry which is preliminary data.</text>
</comment>
<comment type="similarity">
    <text evidence="1 8">Belongs to the thymidylate kinase family.</text>
</comment>
<dbReference type="STRING" id="1802270.A3C07_00935"/>
<proteinExistence type="inferred from homology"/>
<dbReference type="EMBL" id="MHQI01000002">
    <property type="protein sequence ID" value="OHA00952.1"/>
    <property type="molecule type" value="Genomic_DNA"/>
</dbReference>
<dbReference type="GO" id="GO:0006235">
    <property type="term" value="P:dTTP biosynthetic process"/>
    <property type="evidence" value="ECO:0007669"/>
    <property type="project" value="UniProtKB-UniRule"/>
</dbReference>
<comment type="catalytic activity">
    <reaction evidence="7 8">
        <text>dTMP + ATP = dTDP + ADP</text>
        <dbReference type="Rhea" id="RHEA:13517"/>
        <dbReference type="ChEBI" id="CHEBI:30616"/>
        <dbReference type="ChEBI" id="CHEBI:58369"/>
        <dbReference type="ChEBI" id="CHEBI:63528"/>
        <dbReference type="ChEBI" id="CHEBI:456216"/>
        <dbReference type="EC" id="2.7.4.9"/>
    </reaction>
</comment>
<evidence type="ECO:0000256" key="5">
    <source>
        <dbReference type="ARBA" id="ARBA00022777"/>
    </source>
</evidence>
<feature type="domain" description="Thymidylate kinase-like" evidence="9">
    <location>
        <begin position="11"/>
        <end position="191"/>
    </location>
</feature>
<dbReference type="GO" id="GO:0004798">
    <property type="term" value="F:dTMP kinase activity"/>
    <property type="evidence" value="ECO:0007669"/>
    <property type="project" value="UniProtKB-UniRule"/>
</dbReference>
<keyword evidence="3 8" id="KW-0545">Nucleotide biosynthesis</keyword>
<keyword evidence="6 8" id="KW-0067">ATP-binding</keyword>